<dbReference type="SUPFAM" id="SSF103657">
    <property type="entry name" value="BAR/IMD domain-like"/>
    <property type="match status" value="1"/>
</dbReference>
<gene>
    <name evidence="2" type="ORF">D9613_009172</name>
</gene>
<evidence type="ECO:0008006" key="4">
    <source>
        <dbReference type="Google" id="ProtNLM"/>
    </source>
</evidence>
<comment type="caution">
    <text evidence="2">The sequence shown here is derived from an EMBL/GenBank/DDBJ whole genome shotgun (WGS) entry which is preliminary data.</text>
</comment>
<feature type="compositionally biased region" description="Low complexity" evidence="1">
    <location>
        <begin position="139"/>
        <end position="152"/>
    </location>
</feature>
<dbReference type="CDD" id="cd07600">
    <property type="entry name" value="BAR_Gvp36"/>
    <property type="match status" value="1"/>
</dbReference>
<name>A0A8H4R4I1_9AGAR</name>
<evidence type="ECO:0000313" key="2">
    <source>
        <dbReference type="EMBL" id="KAF4622015.1"/>
    </source>
</evidence>
<dbReference type="AlphaFoldDB" id="A0A8H4R4I1"/>
<reference evidence="2 3" key="1">
    <citation type="submission" date="2019-12" db="EMBL/GenBank/DDBJ databases">
        <authorList>
            <person name="Floudas D."/>
            <person name="Bentzer J."/>
            <person name="Ahren D."/>
            <person name="Johansson T."/>
            <person name="Persson P."/>
            <person name="Tunlid A."/>
        </authorList>
    </citation>
    <scope>NUCLEOTIDE SEQUENCE [LARGE SCALE GENOMIC DNA]</scope>
    <source>
        <strain evidence="2 3">CBS 102.39</strain>
    </source>
</reference>
<dbReference type="InterPro" id="IPR018859">
    <property type="entry name" value="BAR_dom-cont"/>
</dbReference>
<dbReference type="Pfam" id="PF10455">
    <property type="entry name" value="BAR_2"/>
    <property type="match status" value="1"/>
</dbReference>
<accession>A0A8H4R4I1</accession>
<dbReference type="Proteomes" id="UP000521872">
    <property type="component" value="Unassembled WGS sequence"/>
</dbReference>
<evidence type="ECO:0000256" key="1">
    <source>
        <dbReference type="SAM" id="MobiDB-lite"/>
    </source>
</evidence>
<organism evidence="2 3">
    <name type="scientific">Agrocybe pediades</name>
    <dbReference type="NCBI Taxonomy" id="84607"/>
    <lineage>
        <taxon>Eukaryota</taxon>
        <taxon>Fungi</taxon>
        <taxon>Dikarya</taxon>
        <taxon>Basidiomycota</taxon>
        <taxon>Agaricomycotina</taxon>
        <taxon>Agaricomycetes</taxon>
        <taxon>Agaricomycetidae</taxon>
        <taxon>Agaricales</taxon>
        <taxon>Agaricineae</taxon>
        <taxon>Strophariaceae</taxon>
        <taxon>Agrocybe</taxon>
    </lineage>
</organism>
<evidence type="ECO:0000313" key="3">
    <source>
        <dbReference type="Proteomes" id="UP000521872"/>
    </source>
</evidence>
<proteinExistence type="predicted"/>
<feature type="region of interest" description="Disordered" evidence="1">
    <location>
        <begin position="139"/>
        <end position="159"/>
    </location>
</feature>
<protein>
    <recommendedName>
        <fullName evidence="4">Protein GVP36</fullName>
    </recommendedName>
</protein>
<keyword evidence="3" id="KW-1185">Reference proteome</keyword>
<dbReference type="InterPro" id="IPR027267">
    <property type="entry name" value="AH/BAR_dom_sf"/>
</dbReference>
<dbReference type="OrthoDB" id="5549748at2759"/>
<dbReference type="Gene3D" id="1.20.1270.60">
    <property type="entry name" value="Arfaptin homology (AH) domain/BAR domain"/>
    <property type="match status" value="1"/>
</dbReference>
<sequence>MDGWNKLQSSLSGINFAQAGTKITKGLSSSVQATRERLGQVSADEITELPQEYKDLEARVDALRAAHIAMLKITKVYESETYDYPVQIQESLSEISSSIGYNITSFAASNLKGTNLPVPNPSAPPTAQHKTLPHALARAAHSAASSTTTAVPGGAGDQDRLGKALTQYASGWDKVAAARLDQDASIQENFLHPWQTTLNTSIAVAMKARQAVRVSRLELDAAKQSLKSASAAKQEHARLEVENAEDDLVQKTEVAITLMKTVLENPEPIKNLNELVKAQLMYFSIAAEALSSVQGEIEELSVAAEGEYRKSRDH</sequence>
<dbReference type="EMBL" id="JAACJL010000002">
    <property type="protein sequence ID" value="KAF4622015.1"/>
    <property type="molecule type" value="Genomic_DNA"/>
</dbReference>